<dbReference type="EMBL" id="JAPZVP010000001">
    <property type="protein sequence ID" value="MDA1358065.1"/>
    <property type="molecule type" value="Genomic_DNA"/>
</dbReference>
<keyword evidence="2" id="KW-0812">Transmembrane</keyword>
<feature type="region of interest" description="Disordered" evidence="1">
    <location>
        <begin position="35"/>
        <end position="58"/>
    </location>
</feature>
<feature type="transmembrane region" description="Helical" evidence="2">
    <location>
        <begin position="9"/>
        <end position="29"/>
    </location>
</feature>
<evidence type="ECO:0000313" key="3">
    <source>
        <dbReference type="EMBL" id="MDA1358065.1"/>
    </source>
</evidence>
<evidence type="ECO:0000256" key="1">
    <source>
        <dbReference type="SAM" id="MobiDB-lite"/>
    </source>
</evidence>
<evidence type="ECO:0000256" key="2">
    <source>
        <dbReference type="SAM" id="Phobius"/>
    </source>
</evidence>
<dbReference type="RefSeq" id="WP_270107843.1">
    <property type="nucleotide sequence ID" value="NZ_JAPZVP010000001.1"/>
</dbReference>
<sequence length="198" mass="20548">MNDSSAKNFWAAVSAIAAVAGVLVTILIWRSQGPADGSGAEQSASPEADGGGDGTWQESDAYTVRLPATFQGDDCWDRHVDLDEQGESDAFHGDSAPAEWADLIWYSCGTWQTGYLYSPISASGTAALGEDLEPGGCASATSGETSFGMEVDPDAPPTGHGCLITTSGALAGVSLTALEWVGEAAEAELTVVLWNRRE</sequence>
<evidence type="ECO:0000313" key="4">
    <source>
        <dbReference type="Proteomes" id="UP001146067"/>
    </source>
</evidence>
<protein>
    <submittedName>
        <fullName evidence="3">Uncharacterized protein</fullName>
    </submittedName>
</protein>
<accession>A0A9X3P746</accession>
<organism evidence="3 4">
    <name type="scientific">Glycomyces luteolus</name>
    <dbReference type="NCBI Taxonomy" id="2670330"/>
    <lineage>
        <taxon>Bacteria</taxon>
        <taxon>Bacillati</taxon>
        <taxon>Actinomycetota</taxon>
        <taxon>Actinomycetes</taxon>
        <taxon>Glycomycetales</taxon>
        <taxon>Glycomycetaceae</taxon>
        <taxon>Glycomyces</taxon>
    </lineage>
</organism>
<comment type="caution">
    <text evidence="3">The sequence shown here is derived from an EMBL/GenBank/DDBJ whole genome shotgun (WGS) entry which is preliminary data.</text>
</comment>
<dbReference type="Proteomes" id="UP001146067">
    <property type="component" value="Unassembled WGS sequence"/>
</dbReference>
<keyword evidence="2" id="KW-0472">Membrane</keyword>
<keyword evidence="4" id="KW-1185">Reference proteome</keyword>
<keyword evidence="2" id="KW-1133">Transmembrane helix</keyword>
<gene>
    <name evidence="3" type="ORF">O1R50_00405</name>
</gene>
<dbReference type="AlphaFoldDB" id="A0A9X3P746"/>
<reference evidence="3" key="1">
    <citation type="submission" date="2022-12" db="EMBL/GenBank/DDBJ databases">
        <title>Gycomyces niveus sp.nov.,a novel actinomycete isolated from soil in Shouguan.</title>
        <authorList>
            <person name="Yang X."/>
        </authorList>
    </citation>
    <scope>NUCLEOTIDE SEQUENCE</scope>
    <source>
        <strain evidence="3">NEAU-A15</strain>
    </source>
</reference>
<proteinExistence type="predicted"/>
<name>A0A9X3P746_9ACTN</name>